<dbReference type="InterPro" id="IPR005225">
    <property type="entry name" value="Small_GTP-bd"/>
</dbReference>
<evidence type="ECO:0000256" key="5">
    <source>
        <dbReference type="ARBA" id="ARBA00023136"/>
    </source>
</evidence>
<dbReference type="PANTHER" id="PTHR47979">
    <property type="entry name" value="DRAB11-RELATED"/>
    <property type="match status" value="1"/>
</dbReference>
<evidence type="ECO:0000256" key="6">
    <source>
        <dbReference type="ARBA" id="ARBA00023288"/>
    </source>
</evidence>
<dbReference type="GO" id="GO:0005525">
    <property type="term" value="F:GTP binding"/>
    <property type="evidence" value="ECO:0007669"/>
    <property type="project" value="UniProtKB-KW"/>
</dbReference>
<evidence type="ECO:0000313" key="8">
    <source>
        <dbReference type="EMBL" id="CAD8050424.1"/>
    </source>
</evidence>
<reference evidence="8" key="1">
    <citation type="submission" date="2021-01" db="EMBL/GenBank/DDBJ databases">
        <authorList>
            <consortium name="Genoscope - CEA"/>
            <person name="William W."/>
        </authorList>
    </citation>
    <scope>NUCLEOTIDE SEQUENCE</scope>
</reference>
<keyword evidence="5" id="KW-0472">Membrane</keyword>
<protein>
    <submittedName>
        <fullName evidence="8">Uncharacterized protein</fullName>
    </submittedName>
</protein>
<dbReference type="SMART" id="SM00173">
    <property type="entry name" value="RAS"/>
    <property type="match status" value="1"/>
</dbReference>
<evidence type="ECO:0000256" key="3">
    <source>
        <dbReference type="ARBA" id="ARBA00022741"/>
    </source>
</evidence>
<dbReference type="SMART" id="SM00176">
    <property type="entry name" value="RAN"/>
    <property type="match status" value="1"/>
</dbReference>
<dbReference type="GO" id="GO:0016020">
    <property type="term" value="C:membrane"/>
    <property type="evidence" value="ECO:0007669"/>
    <property type="project" value="UniProtKB-SubCell"/>
</dbReference>
<dbReference type="PROSITE" id="PS51421">
    <property type="entry name" value="RAS"/>
    <property type="match status" value="1"/>
</dbReference>
<dbReference type="InterPro" id="IPR001806">
    <property type="entry name" value="Small_GTPase"/>
</dbReference>
<evidence type="ECO:0000256" key="1">
    <source>
        <dbReference type="ARBA" id="ARBA00004635"/>
    </source>
</evidence>
<comment type="subcellular location">
    <subcellularLocation>
        <location evidence="1">Membrane</location>
        <topology evidence="1">Lipid-anchor</topology>
    </subcellularLocation>
</comment>
<sequence>MDVTAQQDEKHLFKIVLIGDSSVGKSNILSRFTKRQFNFDSQPTIGVEFATRSLTENGKIIQAQIWDTCGQERYKSITSAYYRGAVGAMLIYDITKQKTFENIEKWIQELKEYAETNVVAMLIGNKADLKAQRKVPSDKAAQFAENHTMAFMEVSAFDGTNVDLAFSRLINEIYQLINKQSLAENQDQSLQQQMQSRNNMQIQQSQCNQTQDTCCK</sequence>
<keyword evidence="7" id="KW-0636">Prenylation</keyword>
<dbReference type="EMBL" id="CAJJDN010000005">
    <property type="protein sequence ID" value="CAD8050424.1"/>
    <property type="molecule type" value="Genomic_DNA"/>
</dbReference>
<evidence type="ECO:0000313" key="9">
    <source>
        <dbReference type="Proteomes" id="UP000692954"/>
    </source>
</evidence>
<dbReference type="SMART" id="SM00175">
    <property type="entry name" value="RAB"/>
    <property type="match status" value="1"/>
</dbReference>
<gene>
    <name evidence="8" type="ORF">PSON_ATCC_30995.1.T0050008</name>
</gene>
<dbReference type="FunFam" id="3.40.50.300:FF:000274">
    <property type="entry name" value="ras-related protein RABA5a"/>
    <property type="match status" value="1"/>
</dbReference>
<dbReference type="Pfam" id="PF00071">
    <property type="entry name" value="Ras"/>
    <property type="match status" value="1"/>
</dbReference>
<dbReference type="SMART" id="SM00174">
    <property type="entry name" value="RHO"/>
    <property type="match status" value="1"/>
</dbReference>
<keyword evidence="3" id="KW-0547">Nucleotide-binding</keyword>
<evidence type="ECO:0000256" key="4">
    <source>
        <dbReference type="ARBA" id="ARBA00023134"/>
    </source>
</evidence>
<evidence type="ECO:0000256" key="7">
    <source>
        <dbReference type="ARBA" id="ARBA00023289"/>
    </source>
</evidence>
<dbReference type="CDD" id="cd01868">
    <property type="entry name" value="Rab11_like"/>
    <property type="match status" value="1"/>
</dbReference>
<dbReference type="GO" id="GO:0003924">
    <property type="term" value="F:GTPase activity"/>
    <property type="evidence" value="ECO:0007669"/>
    <property type="project" value="InterPro"/>
</dbReference>
<accession>A0A8S1KHV3</accession>
<keyword evidence="4" id="KW-0342">GTP-binding</keyword>
<dbReference type="InterPro" id="IPR050209">
    <property type="entry name" value="Rab_GTPases_membrane_traffic"/>
</dbReference>
<comment type="caution">
    <text evidence="8">The sequence shown here is derived from an EMBL/GenBank/DDBJ whole genome shotgun (WGS) entry which is preliminary data.</text>
</comment>
<keyword evidence="9" id="KW-1185">Reference proteome</keyword>
<organism evidence="8 9">
    <name type="scientific">Paramecium sonneborni</name>
    <dbReference type="NCBI Taxonomy" id="65129"/>
    <lineage>
        <taxon>Eukaryota</taxon>
        <taxon>Sar</taxon>
        <taxon>Alveolata</taxon>
        <taxon>Ciliophora</taxon>
        <taxon>Intramacronucleata</taxon>
        <taxon>Oligohymenophorea</taxon>
        <taxon>Peniculida</taxon>
        <taxon>Parameciidae</taxon>
        <taxon>Paramecium</taxon>
    </lineage>
</organism>
<dbReference type="OrthoDB" id="9989112at2759"/>
<dbReference type="PROSITE" id="PS51419">
    <property type="entry name" value="RAB"/>
    <property type="match status" value="1"/>
</dbReference>
<dbReference type="AlphaFoldDB" id="A0A8S1KHV3"/>
<name>A0A8S1KHV3_9CILI</name>
<dbReference type="NCBIfam" id="TIGR00231">
    <property type="entry name" value="small_GTP"/>
    <property type="match status" value="1"/>
</dbReference>
<dbReference type="Proteomes" id="UP000692954">
    <property type="component" value="Unassembled WGS sequence"/>
</dbReference>
<comment type="similarity">
    <text evidence="2">Belongs to the small GTPase superfamily. Rab family.</text>
</comment>
<proteinExistence type="inferred from homology"/>
<dbReference type="PROSITE" id="PS51420">
    <property type="entry name" value="RHO"/>
    <property type="match status" value="1"/>
</dbReference>
<evidence type="ECO:0000256" key="2">
    <source>
        <dbReference type="ARBA" id="ARBA00006270"/>
    </source>
</evidence>
<keyword evidence="6" id="KW-0449">Lipoprotein</keyword>